<dbReference type="Proteomes" id="UP000719412">
    <property type="component" value="Unassembled WGS sequence"/>
</dbReference>
<evidence type="ECO:0000313" key="5">
    <source>
        <dbReference type="EMBL" id="KAH0814616.1"/>
    </source>
</evidence>
<keyword evidence="1" id="KW-0813">Transport</keyword>
<keyword evidence="6" id="KW-1185">Reference proteome</keyword>
<evidence type="ECO:0000256" key="1">
    <source>
        <dbReference type="ARBA" id="ARBA00022448"/>
    </source>
</evidence>
<proteinExistence type="predicted"/>
<dbReference type="EMBL" id="JABDTM020024115">
    <property type="protein sequence ID" value="KAH0814616.1"/>
    <property type="molecule type" value="Genomic_DNA"/>
</dbReference>
<dbReference type="InterPro" id="IPR003439">
    <property type="entry name" value="ABC_transporter-like_ATP-bd"/>
</dbReference>
<dbReference type="PANTHER" id="PTHR19229:SF36">
    <property type="entry name" value="ATP-BINDING CASSETTE SUB-FAMILY A MEMBER 2"/>
    <property type="match status" value="1"/>
</dbReference>
<dbReference type="GO" id="GO:0016020">
    <property type="term" value="C:membrane"/>
    <property type="evidence" value="ECO:0007669"/>
    <property type="project" value="InterPro"/>
</dbReference>
<dbReference type="PANTHER" id="PTHR19229">
    <property type="entry name" value="ATP-BINDING CASSETTE TRANSPORTER SUBFAMILY A ABCA"/>
    <property type="match status" value="1"/>
</dbReference>
<feature type="domain" description="ABC transporter" evidence="4">
    <location>
        <begin position="273"/>
        <end position="412"/>
    </location>
</feature>
<gene>
    <name evidence="5" type="ORF">GEV33_008176</name>
</gene>
<dbReference type="GO" id="GO:0016887">
    <property type="term" value="F:ATP hydrolysis activity"/>
    <property type="evidence" value="ECO:0007669"/>
    <property type="project" value="InterPro"/>
</dbReference>
<evidence type="ECO:0000256" key="3">
    <source>
        <dbReference type="SAM" id="Phobius"/>
    </source>
</evidence>
<dbReference type="Gene3D" id="3.40.50.300">
    <property type="entry name" value="P-loop containing nucleotide triphosphate hydrolases"/>
    <property type="match status" value="1"/>
</dbReference>
<evidence type="ECO:0000256" key="2">
    <source>
        <dbReference type="ARBA" id="ARBA00022737"/>
    </source>
</evidence>
<dbReference type="GO" id="GO:0005524">
    <property type="term" value="F:ATP binding"/>
    <property type="evidence" value="ECO:0007669"/>
    <property type="project" value="InterPro"/>
</dbReference>
<keyword evidence="3" id="KW-0472">Membrane</keyword>
<feature type="transmembrane region" description="Helical" evidence="3">
    <location>
        <begin position="183"/>
        <end position="204"/>
    </location>
</feature>
<reference evidence="5" key="1">
    <citation type="journal article" date="2020" name="J Insects Food Feed">
        <title>The yellow mealworm (Tenebrio molitor) genome: a resource for the emerging insects as food and feed industry.</title>
        <authorList>
            <person name="Eriksson T."/>
            <person name="Andere A."/>
            <person name="Kelstrup H."/>
            <person name="Emery V."/>
            <person name="Picard C."/>
        </authorList>
    </citation>
    <scope>NUCLEOTIDE SEQUENCE</scope>
    <source>
        <strain evidence="5">Stoneville</strain>
        <tissue evidence="5">Whole head</tissue>
    </source>
</reference>
<keyword evidence="2" id="KW-0677">Repeat</keyword>
<protein>
    <recommendedName>
        <fullName evidence="4">ABC transporter domain-containing protein</fullName>
    </recommendedName>
</protein>
<dbReference type="GO" id="GO:0005319">
    <property type="term" value="F:lipid transporter activity"/>
    <property type="evidence" value="ECO:0007669"/>
    <property type="project" value="TreeGrafter"/>
</dbReference>
<comment type="caution">
    <text evidence="5">The sequence shown here is derived from an EMBL/GenBank/DDBJ whole genome shotgun (WGS) entry which is preliminary data.</text>
</comment>
<name>A0A8J6HIB3_TENMO</name>
<sequence length="428" mass="48577">MRNPTCKKDQKSSDGFVYSGSLPNTSHSFTGHSFPKSRTSGLNKIEMKDPTYHKKSEIDEIYARLGVGEISLWYSPFTDFTEGIIKTVQEKFQIPGEATKEFISKEDLLKEFGKNNTATIAVVNFIGNDSTKLNYEIGMYDKYFTWNTDKLFMPTINEDDAKSGIQWNNMFQSRSGGEDDIPMGYVLLILTFDTIIFMLLTLYIENVKPGEYGIAKPYNFFLPNVERWFNKIYGESDATSINLIMDDETENEKNICIQINKLCKKYNTTVAVDNLTMNIYENEITVLLGHNGAGKTTTMSILTGMINATEGNVIINGKDIKKETEEVRKNTGLCPQHNLLFLDLTVREHLKFLAMLKGLDNIDCEVKDMLQKLDLNEKANSMACSLSGEMKRKLCLGMALIGDSKVSVLNECFWWFTLQEYGGDTENF</sequence>
<dbReference type="SUPFAM" id="SSF52540">
    <property type="entry name" value="P-loop containing nucleoside triphosphate hydrolases"/>
    <property type="match status" value="1"/>
</dbReference>
<evidence type="ECO:0000259" key="4">
    <source>
        <dbReference type="Pfam" id="PF00005"/>
    </source>
</evidence>
<evidence type="ECO:0000313" key="6">
    <source>
        <dbReference type="Proteomes" id="UP000719412"/>
    </source>
</evidence>
<dbReference type="Pfam" id="PF00005">
    <property type="entry name" value="ABC_tran"/>
    <property type="match status" value="1"/>
</dbReference>
<dbReference type="InterPro" id="IPR027417">
    <property type="entry name" value="P-loop_NTPase"/>
</dbReference>
<reference evidence="5" key="2">
    <citation type="submission" date="2021-08" db="EMBL/GenBank/DDBJ databases">
        <authorList>
            <person name="Eriksson T."/>
        </authorList>
    </citation>
    <scope>NUCLEOTIDE SEQUENCE</scope>
    <source>
        <strain evidence="5">Stoneville</strain>
        <tissue evidence="5">Whole head</tissue>
    </source>
</reference>
<dbReference type="AlphaFoldDB" id="A0A8J6HIB3"/>
<accession>A0A8J6HIB3</accession>
<organism evidence="5 6">
    <name type="scientific">Tenebrio molitor</name>
    <name type="common">Yellow mealworm beetle</name>
    <dbReference type="NCBI Taxonomy" id="7067"/>
    <lineage>
        <taxon>Eukaryota</taxon>
        <taxon>Metazoa</taxon>
        <taxon>Ecdysozoa</taxon>
        <taxon>Arthropoda</taxon>
        <taxon>Hexapoda</taxon>
        <taxon>Insecta</taxon>
        <taxon>Pterygota</taxon>
        <taxon>Neoptera</taxon>
        <taxon>Endopterygota</taxon>
        <taxon>Coleoptera</taxon>
        <taxon>Polyphaga</taxon>
        <taxon>Cucujiformia</taxon>
        <taxon>Tenebrionidae</taxon>
        <taxon>Tenebrio</taxon>
    </lineage>
</organism>
<dbReference type="GO" id="GO:0140359">
    <property type="term" value="F:ABC-type transporter activity"/>
    <property type="evidence" value="ECO:0007669"/>
    <property type="project" value="InterPro"/>
</dbReference>
<keyword evidence="3" id="KW-0812">Transmembrane</keyword>
<dbReference type="InterPro" id="IPR026082">
    <property type="entry name" value="ABCA"/>
</dbReference>
<keyword evidence="3" id="KW-1133">Transmembrane helix</keyword>